<protein>
    <submittedName>
        <fullName evidence="1">Uncharacterized protein</fullName>
    </submittedName>
</protein>
<comment type="caution">
    <text evidence="1">The sequence shown here is derived from an EMBL/GenBank/DDBJ whole genome shotgun (WGS) entry which is preliminary data.</text>
</comment>
<dbReference type="VEuPathDB" id="FungiDB:RhiirA1_500347"/>
<evidence type="ECO:0000313" key="1">
    <source>
        <dbReference type="EMBL" id="PKC12112.1"/>
    </source>
</evidence>
<gene>
    <name evidence="1" type="ORF">RhiirA5_353349</name>
</gene>
<evidence type="ECO:0000313" key="2">
    <source>
        <dbReference type="Proteomes" id="UP000232722"/>
    </source>
</evidence>
<dbReference type="VEuPathDB" id="FungiDB:RhiirFUN_012338"/>
<dbReference type="AlphaFoldDB" id="A0A2N0PZ55"/>
<name>A0A2N0PZ55_9GLOM</name>
<sequence length="141" mass="16013">MGTPTFSLLYEKLCDAVILADRAVQEAIIRYCQFGKALIQRQIRAQLPADTSDALLWKRIKQAKKLWKLFDAIGMDKIYQIHSFSVSSISKMTYKDIQYIIDNMSVDYSIKIESSTCAQPKETLLSDEKNSELSHPDLSSG</sequence>
<accession>A0A2N0PZ55</accession>
<dbReference type="Proteomes" id="UP000232722">
    <property type="component" value="Unassembled WGS sequence"/>
</dbReference>
<reference evidence="1 2" key="2">
    <citation type="submission" date="2017-09" db="EMBL/GenBank/DDBJ databases">
        <title>Extensive intraspecific genome diversity in a model arbuscular mycorrhizal fungus.</title>
        <authorList>
            <person name="Chen E.C."/>
            <person name="Morin E."/>
            <person name="Beaudet D."/>
            <person name="Noel J."/>
            <person name="Ndikumana S."/>
            <person name="Charron P."/>
            <person name="St-Onge C."/>
            <person name="Giorgi J."/>
            <person name="Grigoriev I.V."/>
            <person name="Roux C."/>
            <person name="Martin F.M."/>
            <person name="Corradi N."/>
        </authorList>
    </citation>
    <scope>NUCLEOTIDE SEQUENCE [LARGE SCALE GENOMIC DNA]</scope>
    <source>
        <strain evidence="1 2">A5</strain>
    </source>
</reference>
<feature type="non-terminal residue" evidence="1">
    <location>
        <position position="141"/>
    </location>
</feature>
<dbReference type="VEuPathDB" id="FungiDB:FUN_014791"/>
<organism evidence="1 2">
    <name type="scientific">Rhizophagus irregularis</name>
    <dbReference type="NCBI Taxonomy" id="588596"/>
    <lineage>
        <taxon>Eukaryota</taxon>
        <taxon>Fungi</taxon>
        <taxon>Fungi incertae sedis</taxon>
        <taxon>Mucoromycota</taxon>
        <taxon>Glomeromycotina</taxon>
        <taxon>Glomeromycetes</taxon>
        <taxon>Glomerales</taxon>
        <taxon>Glomeraceae</taxon>
        <taxon>Rhizophagus</taxon>
    </lineage>
</organism>
<proteinExistence type="predicted"/>
<reference evidence="1 2" key="1">
    <citation type="submission" date="2016-04" db="EMBL/GenBank/DDBJ databases">
        <title>Genome analyses suggest a sexual origin of heterokaryosis in a supposedly ancient asexual fungus.</title>
        <authorList>
            <person name="Ropars J."/>
            <person name="Sedzielewska K."/>
            <person name="Noel J."/>
            <person name="Charron P."/>
            <person name="Farinelli L."/>
            <person name="Marton T."/>
            <person name="Kruger M."/>
            <person name="Pelin A."/>
            <person name="Brachmann A."/>
            <person name="Corradi N."/>
        </authorList>
    </citation>
    <scope>NUCLEOTIDE SEQUENCE [LARGE SCALE GENOMIC DNA]</scope>
    <source>
        <strain evidence="1 2">A5</strain>
    </source>
</reference>
<dbReference type="EMBL" id="LLXJ01000269">
    <property type="protein sequence ID" value="PKC12112.1"/>
    <property type="molecule type" value="Genomic_DNA"/>
</dbReference>